<evidence type="ECO:0000313" key="3">
    <source>
        <dbReference type="Proteomes" id="UP000663831"/>
    </source>
</evidence>
<accession>A0A8H3D084</accession>
<evidence type="ECO:0000313" key="2">
    <source>
        <dbReference type="EMBL" id="CAE6503806.1"/>
    </source>
</evidence>
<organism evidence="2 3">
    <name type="scientific">Rhizoctonia solani</name>
    <dbReference type="NCBI Taxonomy" id="456999"/>
    <lineage>
        <taxon>Eukaryota</taxon>
        <taxon>Fungi</taxon>
        <taxon>Dikarya</taxon>
        <taxon>Basidiomycota</taxon>
        <taxon>Agaricomycotina</taxon>
        <taxon>Agaricomycetes</taxon>
        <taxon>Cantharellales</taxon>
        <taxon>Ceratobasidiaceae</taxon>
        <taxon>Rhizoctonia</taxon>
    </lineage>
</organism>
<reference evidence="2" key="1">
    <citation type="submission" date="2021-01" db="EMBL/GenBank/DDBJ databases">
        <authorList>
            <person name="Kaushik A."/>
        </authorList>
    </citation>
    <scope>NUCLEOTIDE SEQUENCE</scope>
    <source>
        <strain evidence="2">AG3-1AP</strain>
    </source>
</reference>
<dbReference type="EMBL" id="CAJMWV010004761">
    <property type="protein sequence ID" value="CAE6503806.1"/>
    <property type="molecule type" value="Genomic_DNA"/>
</dbReference>
<keyword evidence="1" id="KW-0472">Membrane</keyword>
<evidence type="ECO:0000256" key="1">
    <source>
        <dbReference type="SAM" id="Phobius"/>
    </source>
</evidence>
<keyword evidence="1" id="KW-0812">Transmembrane</keyword>
<gene>
    <name evidence="2" type="ORF">RDB_LOCUS122261</name>
</gene>
<feature type="transmembrane region" description="Helical" evidence="1">
    <location>
        <begin position="20"/>
        <end position="38"/>
    </location>
</feature>
<proteinExistence type="predicted"/>
<comment type="caution">
    <text evidence="2">The sequence shown here is derived from an EMBL/GenBank/DDBJ whole genome shotgun (WGS) entry which is preliminary data.</text>
</comment>
<protein>
    <submittedName>
        <fullName evidence="2">Uncharacterized protein</fullName>
    </submittedName>
</protein>
<sequence length="130" mass="14071">MGRRTSTSAAGSKQTNSGPAWRLTPFISSIFYILLSIFHKINFSPLKLALVTVIRHRLYNAPAPSTDSTPTANLPHRHSVVQGSNIPPAVQAEVQNDNQAAPLLPFPPPIVPRRNAHLGLMGSLTGFLVE</sequence>
<dbReference type="AlphaFoldDB" id="A0A8H3D084"/>
<name>A0A8H3D084_9AGAM</name>
<dbReference type="Proteomes" id="UP000663831">
    <property type="component" value="Unassembled WGS sequence"/>
</dbReference>
<keyword evidence="1" id="KW-1133">Transmembrane helix</keyword>